<reference evidence="1" key="1">
    <citation type="submission" date="2022-05" db="EMBL/GenBank/DDBJ databases">
        <title>The Musa troglodytarum L. genome provides insights into the mechanism of non-climacteric behaviour and enrichment of carotenoids.</title>
        <authorList>
            <person name="Wang J."/>
        </authorList>
    </citation>
    <scope>NUCLEOTIDE SEQUENCE</scope>
    <source>
        <tissue evidence="1">Leaf</tissue>
    </source>
</reference>
<name>A0A9E7F180_9LILI</name>
<dbReference type="EMBL" id="CP097504">
    <property type="protein sequence ID" value="URD86196.1"/>
    <property type="molecule type" value="Genomic_DNA"/>
</dbReference>
<organism evidence="1 2">
    <name type="scientific">Musa troglodytarum</name>
    <name type="common">fe'i banana</name>
    <dbReference type="NCBI Taxonomy" id="320322"/>
    <lineage>
        <taxon>Eukaryota</taxon>
        <taxon>Viridiplantae</taxon>
        <taxon>Streptophyta</taxon>
        <taxon>Embryophyta</taxon>
        <taxon>Tracheophyta</taxon>
        <taxon>Spermatophyta</taxon>
        <taxon>Magnoliopsida</taxon>
        <taxon>Liliopsida</taxon>
        <taxon>Zingiberales</taxon>
        <taxon>Musaceae</taxon>
        <taxon>Musa</taxon>
    </lineage>
</organism>
<proteinExistence type="predicted"/>
<protein>
    <submittedName>
        <fullName evidence="1">Uncharacterized protein</fullName>
    </submittedName>
</protein>
<sequence length="124" mass="14103">MQGNSDIFFITAAITARYIEETTDGRRSRLIARPRLPHSTSAGLISTAGEMHRSQIGSSLLDRSSFPLGVVDDIGSHEPDSQVGKQVYLLDDAALETKRLELHFRHFRQDCRHQQKQKWNSQIR</sequence>
<dbReference type="Proteomes" id="UP001055439">
    <property type="component" value="Chromosome 2"/>
</dbReference>
<keyword evidence="2" id="KW-1185">Reference proteome</keyword>
<evidence type="ECO:0000313" key="1">
    <source>
        <dbReference type="EMBL" id="URD86196.1"/>
    </source>
</evidence>
<accession>A0A9E7F180</accession>
<gene>
    <name evidence="1" type="ORF">MUK42_25450</name>
</gene>
<dbReference type="AlphaFoldDB" id="A0A9E7F180"/>
<evidence type="ECO:0000313" key="2">
    <source>
        <dbReference type="Proteomes" id="UP001055439"/>
    </source>
</evidence>